<name>A0AAE0NGH8_9PEZI</name>
<keyword evidence="1" id="KW-0040">ANK repeat</keyword>
<dbReference type="PROSITE" id="PS50088">
    <property type="entry name" value="ANK_REPEAT"/>
    <property type="match status" value="1"/>
</dbReference>
<sequence>MYFALHCRNDPYSSQLSSPKMMAIPNSTPLLERFREIDRAAASIKANGDRTVGRLTFAWLWREGKAPDAAPCFFTAGELKRYCGGLVKADDNGFLQFTKDPDIMYDYLVSDELPQREEYFHLTDELFFQDIFDPVMKFACGVADTIRRNPKKKGVADYRLDLLWHICSDIAFVMVRFYGGSRLESKLAGKDKVWDHWASVFDLAVVKEFQRNSNWFKKHPRWKTFNHEHLHGQVTPEERREGTSVRRSMHSMGLLLLNQRWELAKQYLETKGADALLAWQATEVLATDFGRSLLGGVDCGILSVLKLVEMAGQQTKDATHLLLQCIELHFWETVGCCQPIDVESHSAGTRLSWKILSPLIADKRSNLDGGEYLLTPLQLAASCQDVRAARLLLQAGAKPNVRGKALGKVPALVVDAKWGDMKFDSVTPLHVALNSSAAARAGSSAESTEDSSAGCTVVKARGQQSQLVLMQRSFRGQEAVAVIKEMLGQKGGKDMS</sequence>
<dbReference type="SUPFAM" id="SSF48403">
    <property type="entry name" value="Ankyrin repeat"/>
    <property type="match status" value="1"/>
</dbReference>
<gene>
    <name evidence="2" type="ORF">B0H63DRAFT_510987</name>
</gene>
<dbReference type="Proteomes" id="UP001285441">
    <property type="component" value="Unassembled WGS sequence"/>
</dbReference>
<dbReference type="InterPro" id="IPR002110">
    <property type="entry name" value="Ankyrin_rpt"/>
</dbReference>
<proteinExistence type="predicted"/>
<evidence type="ECO:0000256" key="1">
    <source>
        <dbReference type="PROSITE-ProRule" id="PRU00023"/>
    </source>
</evidence>
<reference evidence="2" key="2">
    <citation type="submission" date="2023-06" db="EMBL/GenBank/DDBJ databases">
        <authorList>
            <consortium name="Lawrence Berkeley National Laboratory"/>
            <person name="Haridas S."/>
            <person name="Hensen N."/>
            <person name="Bonometti L."/>
            <person name="Westerberg I."/>
            <person name="Brannstrom I.O."/>
            <person name="Guillou S."/>
            <person name="Cros-Aarteil S."/>
            <person name="Calhoun S."/>
            <person name="Kuo A."/>
            <person name="Mondo S."/>
            <person name="Pangilinan J."/>
            <person name="Riley R."/>
            <person name="LaButti K."/>
            <person name="Andreopoulos B."/>
            <person name="Lipzen A."/>
            <person name="Chen C."/>
            <person name="Yanf M."/>
            <person name="Daum C."/>
            <person name="Ng V."/>
            <person name="Clum A."/>
            <person name="Steindorff A."/>
            <person name="Ohm R."/>
            <person name="Martin F."/>
            <person name="Silar P."/>
            <person name="Natvig D."/>
            <person name="Lalanne C."/>
            <person name="Gautier V."/>
            <person name="Ament-velasquez S.L."/>
            <person name="Kruys A."/>
            <person name="Hutchinson M.I."/>
            <person name="Powell A.J."/>
            <person name="Barry K."/>
            <person name="Miller A.N."/>
            <person name="Grigoriev I.V."/>
            <person name="Debuchy R."/>
            <person name="Gladieux P."/>
            <person name="Thoren M.H."/>
            <person name="Johannesson H."/>
        </authorList>
    </citation>
    <scope>NUCLEOTIDE SEQUENCE</scope>
    <source>
        <strain evidence="2">CBS 232.78</strain>
    </source>
</reference>
<evidence type="ECO:0000313" key="2">
    <source>
        <dbReference type="EMBL" id="KAK3381077.1"/>
    </source>
</evidence>
<reference evidence="2" key="1">
    <citation type="journal article" date="2023" name="Mol. Phylogenet. Evol.">
        <title>Genome-scale phylogeny and comparative genomics of the fungal order Sordariales.</title>
        <authorList>
            <person name="Hensen N."/>
            <person name="Bonometti L."/>
            <person name="Westerberg I."/>
            <person name="Brannstrom I.O."/>
            <person name="Guillou S."/>
            <person name="Cros-Aarteil S."/>
            <person name="Calhoun S."/>
            <person name="Haridas S."/>
            <person name="Kuo A."/>
            <person name="Mondo S."/>
            <person name="Pangilinan J."/>
            <person name="Riley R."/>
            <person name="LaButti K."/>
            <person name="Andreopoulos B."/>
            <person name="Lipzen A."/>
            <person name="Chen C."/>
            <person name="Yan M."/>
            <person name="Daum C."/>
            <person name="Ng V."/>
            <person name="Clum A."/>
            <person name="Steindorff A."/>
            <person name="Ohm R.A."/>
            <person name="Martin F."/>
            <person name="Silar P."/>
            <person name="Natvig D.O."/>
            <person name="Lalanne C."/>
            <person name="Gautier V."/>
            <person name="Ament-Velasquez S.L."/>
            <person name="Kruys A."/>
            <person name="Hutchinson M.I."/>
            <person name="Powell A.J."/>
            <person name="Barry K."/>
            <person name="Miller A.N."/>
            <person name="Grigoriev I.V."/>
            <person name="Debuchy R."/>
            <person name="Gladieux P."/>
            <person name="Hiltunen Thoren M."/>
            <person name="Johannesson H."/>
        </authorList>
    </citation>
    <scope>NUCLEOTIDE SEQUENCE</scope>
    <source>
        <strain evidence="2">CBS 232.78</strain>
    </source>
</reference>
<evidence type="ECO:0000313" key="3">
    <source>
        <dbReference type="Proteomes" id="UP001285441"/>
    </source>
</evidence>
<organism evidence="2 3">
    <name type="scientific">Podospora didyma</name>
    <dbReference type="NCBI Taxonomy" id="330526"/>
    <lineage>
        <taxon>Eukaryota</taxon>
        <taxon>Fungi</taxon>
        <taxon>Dikarya</taxon>
        <taxon>Ascomycota</taxon>
        <taxon>Pezizomycotina</taxon>
        <taxon>Sordariomycetes</taxon>
        <taxon>Sordariomycetidae</taxon>
        <taxon>Sordariales</taxon>
        <taxon>Podosporaceae</taxon>
        <taxon>Podospora</taxon>
    </lineage>
</organism>
<dbReference type="EMBL" id="JAULSW010000005">
    <property type="protein sequence ID" value="KAK3381077.1"/>
    <property type="molecule type" value="Genomic_DNA"/>
</dbReference>
<accession>A0AAE0NGH8</accession>
<protein>
    <submittedName>
        <fullName evidence="2">Uncharacterized protein</fullName>
    </submittedName>
</protein>
<keyword evidence="3" id="KW-1185">Reference proteome</keyword>
<dbReference type="Pfam" id="PF00023">
    <property type="entry name" value="Ank"/>
    <property type="match status" value="1"/>
</dbReference>
<comment type="caution">
    <text evidence="2">The sequence shown here is derived from an EMBL/GenBank/DDBJ whole genome shotgun (WGS) entry which is preliminary data.</text>
</comment>
<feature type="repeat" description="ANK" evidence="1">
    <location>
        <begin position="372"/>
        <end position="404"/>
    </location>
</feature>
<dbReference type="AlphaFoldDB" id="A0AAE0NGH8"/>
<dbReference type="Gene3D" id="1.25.40.20">
    <property type="entry name" value="Ankyrin repeat-containing domain"/>
    <property type="match status" value="1"/>
</dbReference>
<dbReference type="InterPro" id="IPR036770">
    <property type="entry name" value="Ankyrin_rpt-contain_sf"/>
</dbReference>